<dbReference type="InterPro" id="IPR045886">
    <property type="entry name" value="ThiF/MoeB/HesA"/>
</dbReference>
<dbReference type="SUPFAM" id="SSF69572">
    <property type="entry name" value="Activating enzymes of the ubiquitin-like proteins"/>
    <property type="match status" value="1"/>
</dbReference>
<reference evidence="2" key="1">
    <citation type="submission" date="2020-10" db="EMBL/GenBank/DDBJ databases">
        <authorList>
            <person name="Gilroy R."/>
        </authorList>
    </citation>
    <scope>NUCLEOTIDE SEQUENCE</scope>
    <source>
        <strain evidence="2">21143</strain>
    </source>
</reference>
<dbReference type="Proteomes" id="UP000886722">
    <property type="component" value="Unassembled WGS sequence"/>
</dbReference>
<organism evidence="2 3">
    <name type="scientific">Candidatus Caccoplasma intestinavium</name>
    <dbReference type="NCBI Taxonomy" id="2840716"/>
    <lineage>
        <taxon>Bacteria</taxon>
        <taxon>Pseudomonadati</taxon>
        <taxon>Bacteroidota</taxon>
        <taxon>Bacteroidia</taxon>
        <taxon>Bacteroidales</taxon>
        <taxon>Bacteroidaceae</taxon>
        <taxon>Bacteroidaceae incertae sedis</taxon>
        <taxon>Candidatus Caccoplasma</taxon>
    </lineage>
</organism>
<dbReference type="InterPro" id="IPR000594">
    <property type="entry name" value="ThiF_NAD_FAD-bd"/>
</dbReference>
<dbReference type="AlphaFoldDB" id="A0A9D1GEI0"/>
<dbReference type="CDD" id="cd00755">
    <property type="entry name" value="YgdL_like"/>
    <property type="match status" value="1"/>
</dbReference>
<evidence type="ECO:0000313" key="3">
    <source>
        <dbReference type="Proteomes" id="UP000886722"/>
    </source>
</evidence>
<sequence>MEEWLSRTSLLVGEESLARLQKAHVLVVGVGGVGAYAAEMIVRAGVGEITLLDADTVEESNLNRQLVALHSSLFRAKVDVLGERLLDINPCLKLHTCCRYLEAGDVEALLDTPYDFVVDAIDTLAPKTALLVACVRRKIRVISSMGAGARLDPAAVAYADIADTYHCGLAREVRRRLRAVGIRRGVRVVFSTEQPVVSAVHSVEGERNKRSVVGTVSYLPAVFGCYLAAYVVRKLSEK</sequence>
<evidence type="ECO:0000313" key="2">
    <source>
        <dbReference type="EMBL" id="HIT39513.1"/>
    </source>
</evidence>
<dbReference type="EMBL" id="DVKT01000044">
    <property type="protein sequence ID" value="HIT39513.1"/>
    <property type="molecule type" value="Genomic_DNA"/>
</dbReference>
<dbReference type="Gene3D" id="3.40.50.720">
    <property type="entry name" value="NAD(P)-binding Rossmann-like Domain"/>
    <property type="match status" value="1"/>
</dbReference>
<reference evidence="2" key="2">
    <citation type="journal article" date="2021" name="PeerJ">
        <title>Extensive microbial diversity within the chicken gut microbiome revealed by metagenomics and culture.</title>
        <authorList>
            <person name="Gilroy R."/>
            <person name="Ravi A."/>
            <person name="Getino M."/>
            <person name="Pursley I."/>
            <person name="Horton D.L."/>
            <person name="Alikhan N.F."/>
            <person name="Baker D."/>
            <person name="Gharbi K."/>
            <person name="Hall N."/>
            <person name="Watson M."/>
            <person name="Adriaenssens E.M."/>
            <person name="Foster-Nyarko E."/>
            <person name="Jarju S."/>
            <person name="Secka A."/>
            <person name="Antonio M."/>
            <person name="Oren A."/>
            <person name="Chaudhuri R.R."/>
            <person name="La Ragione R."/>
            <person name="Hildebrand F."/>
            <person name="Pallen M.J."/>
        </authorList>
    </citation>
    <scope>NUCLEOTIDE SEQUENCE</scope>
    <source>
        <strain evidence="2">21143</strain>
    </source>
</reference>
<feature type="domain" description="THIF-type NAD/FAD binding fold" evidence="1">
    <location>
        <begin position="9"/>
        <end position="237"/>
    </location>
</feature>
<dbReference type="Pfam" id="PF00899">
    <property type="entry name" value="ThiF"/>
    <property type="match status" value="1"/>
</dbReference>
<evidence type="ECO:0000259" key="1">
    <source>
        <dbReference type="Pfam" id="PF00899"/>
    </source>
</evidence>
<protein>
    <submittedName>
        <fullName evidence="2">tRNA threonylcarbamoyladenosine dehydratase</fullName>
    </submittedName>
</protein>
<proteinExistence type="predicted"/>
<gene>
    <name evidence="2" type="ORF">IAD06_05695</name>
</gene>
<dbReference type="GO" id="GO:0061504">
    <property type="term" value="P:cyclic threonylcarbamoyladenosine biosynthetic process"/>
    <property type="evidence" value="ECO:0007669"/>
    <property type="project" value="TreeGrafter"/>
</dbReference>
<dbReference type="PANTHER" id="PTHR43267:SF1">
    <property type="entry name" value="TRNA THREONYLCARBAMOYLADENOSINE DEHYDRATASE"/>
    <property type="match status" value="1"/>
</dbReference>
<dbReference type="PANTHER" id="PTHR43267">
    <property type="entry name" value="TRNA THREONYLCARBAMOYLADENOSINE DEHYDRATASE"/>
    <property type="match status" value="1"/>
</dbReference>
<dbReference type="GO" id="GO:0061503">
    <property type="term" value="F:tRNA threonylcarbamoyladenosine dehydratase"/>
    <property type="evidence" value="ECO:0007669"/>
    <property type="project" value="TreeGrafter"/>
</dbReference>
<dbReference type="GO" id="GO:0008641">
    <property type="term" value="F:ubiquitin-like modifier activating enzyme activity"/>
    <property type="evidence" value="ECO:0007669"/>
    <property type="project" value="InterPro"/>
</dbReference>
<name>A0A9D1GEI0_9BACT</name>
<dbReference type="InterPro" id="IPR035985">
    <property type="entry name" value="Ubiquitin-activating_enz"/>
</dbReference>
<accession>A0A9D1GEI0</accession>
<comment type="caution">
    <text evidence="2">The sequence shown here is derived from an EMBL/GenBank/DDBJ whole genome shotgun (WGS) entry which is preliminary data.</text>
</comment>